<proteinExistence type="predicted"/>
<evidence type="ECO:0000256" key="2">
    <source>
        <dbReference type="SAM" id="SignalP"/>
    </source>
</evidence>
<evidence type="ECO:0000256" key="1">
    <source>
        <dbReference type="SAM" id="MobiDB-lite"/>
    </source>
</evidence>
<dbReference type="AlphaFoldDB" id="A0A5J5EXR0"/>
<dbReference type="Proteomes" id="UP000326924">
    <property type="component" value="Unassembled WGS sequence"/>
</dbReference>
<comment type="caution">
    <text evidence="3">The sequence shown here is derived from an EMBL/GenBank/DDBJ whole genome shotgun (WGS) entry which is preliminary data.</text>
</comment>
<dbReference type="InParanoid" id="A0A5J5EXR0"/>
<reference evidence="3 4" key="1">
    <citation type="submission" date="2019-09" db="EMBL/GenBank/DDBJ databases">
        <title>Draft genome of the ectomycorrhizal ascomycete Sphaerosporella brunnea.</title>
        <authorList>
            <consortium name="DOE Joint Genome Institute"/>
            <person name="Benucci G.M."/>
            <person name="Marozzi G."/>
            <person name="Antonielli L."/>
            <person name="Sanchez S."/>
            <person name="Marco P."/>
            <person name="Wang X."/>
            <person name="Falini L.B."/>
            <person name="Barry K."/>
            <person name="Haridas S."/>
            <person name="Lipzen A."/>
            <person name="Labutti K."/>
            <person name="Grigoriev I.V."/>
            <person name="Murat C."/>
            <person name="Martin F."/>
            <person name="Albertini E."/>
            <person name="Donnini D."/>
            <person name="Bonito G."/>
        </authorList>
    </citation>
    <scope>NUCLEOTIDE SEQUENCE [LARGE SCALE GENOMIC DNA]</scope>
    <source>
        <strain evidence="3 4">Sb_GMNB300</strain>
    </source>
</reference>
<gene>
    <name evidence="3" type="ORF">FN846DRAFT_906952</name>
</gene>
<keyword evidence="4" id="KW-1185">Reference proteome</keyword>
<feature type="signal peptide" evidence="2">
    <location>
        <begin position="1"/>
        <end position="19"/>
    </location>
</feature>
<name>A0A5J5EXR0_9PEZI</name>
<sequence length="193" mass="20387">MKAATTLLTLLSLSISSLAAPDAGDHDSAGVHSADGNLHQHHESVHAVCGELGESQDRRPDVHVPAAHGQGQLRRRLFSYGKQLNTTLASGSLVLGGSGSKAFIVEPKDRARFREVAFKENPKTPATYNARYACINGKPGAHVVLVPAESDQGLTFCVYPDSNKGGQYGLWVKAADDSSPDCVAITAVVNEVV</sequence>
<feature type="region of interest" description="Disordered" evidence="1">
    <location>
        <begin position="22"/>
        <end position="43"/>
    </location>
</feature>
<dbReference type="EMBL" id="VXIS01000087">
    <property type="protein sequence ID" value="KAA8906664.1"/>
    <property type="molecule type" value="Genomic_DNA"/>
</dbReference>
<organism evidence="3 4">
    <name type="scientific">Sphaerosporella brunnea</name>
    <dbReference type="NCBI Taxonomy" id="1250544"/>
    <lineage>
        <taxon>Eukaryota</taxon>
        <taxon>Fungi</taxon>
        <taxon>Dikarya</taxon>
        <taxon>Ascomycota</taxon>
        <taxon>Pezizomycotina</taxon>
        <taxon>Pezizomycetes</taxon>
        <taxon>Pezizales</taxon>
        <taxon>Pyronemataceae</taxon>
        <taxon>Sphaerosporella</taxon>
    </lineage>
</organism>
<evidence type="ECO:0000313" key="4">
    <source>
        <dbReference type="Proteomes" id="UP000326924"/>
    </source>
</evidence>
<evidence type="ECO:0000313" key="3">
    <source>
        <dbReference type="EMBL" id="KAA8906664.1"/>
    </source>
</evidence>
<protein>
    <submittedName>
        <fullName evidence="3">Uncharacterized protein</fullName>
    </submittedName>
</protein>
<keyword evidence="2" id="KW-0732">Signal</keyword>
<feature type="chain" id="PRO_5023932366" evidence="2">
    <location>
        <begin position="20"/>
        <end position="193"/>
    </location>
</feature>
<accession>A0A5J5EXR0</accession>